<comment type="caution">
    <text evidence="1">The sequence shown here is derived from an EMBL/GenBank/DDBJ whole genome shotgun (WGS) entry which is preliminary data.</text>
</comment>
<reference evidence="1" key="1">
    <citation type="journal article" date="2019" name="bioRxiv">
        <title>The Genome of the Zebra Mussel, Dreissena polymorpha: A Resource for Invasive Species Research.</title>
        <authorList>
            <person name="McCartney M.A."/>
            <person name="Auch B."/>
            <person name="Kono T."/>
            <person name="Mallez S."/>
            <person name="Zhang Y."/>
            <person name="Obille A."/>
            <person name="Becker A."/>
            <person name="Abrahante J.E."/>
            <person name="Garbe J."/>
            <person name="Badalamenti J.P."/>
            <person name="Herman A."/>
            <person name="Mangelson H."/>
            <person name="Liachko I."/>
            <person name="Sullivan S."/>
            <person name="Sone E.D."/>
            <person name="Koren S."/>
            <person name="Silverstein K.A.T."/>
            <person name="Beckman K.B."/>
            <person name="Gohl D.M."/>
        </authorList>
    </citation>
    <scope>NUCLEOTIDE SEQUENCE</scope>
    <source>
        <strain evidence="1">Duluth1</strain>
        <tissue evidence="1">Whole animal</tissue>
    </source>
</reference>
<sequence length="59" mass="6901">MSELMVKLRMEGTFVSSQKELEEMIMRVRERCFNLSVNTGVTSSYLDSTYGYRLVRLKS</sequence>
<reference evidence="1" key="2">
    <citation type="submission" date="2020-11" db="EMBL/GenBank/DDBJ databases">
        <authorList>
            <person name="McCartney M.A."/>
            <person name="Auch B."/>
            <person name="Kono T."/>
            <person name="Mallez S."/>
            <person name="Becker A."/>
            <person name="Gohl D.M."/>
            <person name="Silverstein K.A.T."/>
            <person name="Koren S."/>
            <person name="Bechman K.B."/>
            <person name="Herman A."/>
            <person name="Abrahante J.E."/>
            <person name="Garbe J."/>
        </authorList>
    </citation>
    <scope>NUCLEOTIDE SEQUENCE</scope>
    <source>
        <strain evidence="1">Duluth1</strain>
        <tissue evidence="1">Whole animal</tissue>
    </source>
</reference>
<gene>
    <name evidence="1" type="ORF">DPMN_065693</name>
</gene>
<name>A0A9D4BUE4_DREPO</name>
<organism evidence="1 2">
    <name type="scientific">Dreissena polymorpha</name>
    <name type="common">Zebra mussel</name>
    <name type="synonym">Mytilus polymorpha</name>
    <dbReference type="NCBI Taxonomy" id="45954"/>
    <lineage>
        <taxon>Eukaryota</taxon>
        <taxon>Metazoa</taxon>
        <taxon>Spiralia</taxon>
        <taxon>Lophotrochozoa</taxon>
        <taxon>Mollusca</taxon>
        <taxon>Bivalvia</taxon>
        <taxon>Autobranchia</taxon>
        <taxon>Heteroconchia</taxon>
        <taxon>Euheterodonta</taxon>
        <taxon>Imparidentia</taxon>
        <taxon>Neoheterodontei</taxon>
        <taxon>Myida</taxon>
        <taxon>Dreissenoidea</taxon>
        <taxon>Dreissenidae</taxon>
        <taxon>Dreissena</taxon>
    </lineage>
</organism>
<protein>
    <submittedName>
        <fullName evidence="1">Uncharacterized protein</fullName>
    </submittedName>
</protein>
<evidence type="ECO:0000313" key="2">
    <source>
        <dbReference type="Proteomes" id="UP000828390"/>
    </source>
</evidence>
<proteinExistence type="predicted"/>
<dbReference type="Proteomes" id="UP000828390">
    <property type="component" value="Unassembled WGS sequence"/>
</dbReference>
<dbReference type="AlphaFoldDB" id="A0A9D4BUE4"/>
<evidence type="ECO:0000313" key="1">
    <source>
        <dbReference type="EMBL" id="KAH3706308.1"/>
    </source>
</evidence>
<accession>A0A9D4BUE4</accession>
<keyword evidence="2" id="KW-1185">Reference proteome</keyword>
<dbReference type="EMBL" id="JAIWYP010000014">
    <property type="protein sequence ID" value="KAH3706308.1"/>
    <property type="molecule type" value="Genomic_DNA"/>
</dbReference>